<dbReference type="Gene3D" id="1.10.10.1460">
    <property type="match status" value="1"/>
</dbReference>
<evidence type="ECO:0000256" key="8">
    <source>
        <dbReference type="RuleBase" id="RU367067"/>
    </source>
</evidence>
<proteinExistence type="inferred from homology"/>
<feature type="compositionally biased region" description="Acidic residues" evidence="9">
    <location>
        <begin position="478"/>
        <end position="494"/>
    </location>
</feature>
<evidence type="ECO:0000256" key="7">
    <source>
        <dbReference type="ARBA" id="ARBA00025253"/>
    </source>
</evidence>
<comment type="subcellular location">
    <subcellularLocation>
        <location evidence="1 8">Nucleus</location>
    </subcellularLocation>
</comment>
<feature type="compositionally biased region" description="Polar residues" evidence="9">
    <location>
        <begin position="7"/>
        <end position="23"/>
    </location>
</feature>
<dbReference type="VEuPathDB" id="FungiDB:ACJ73_04015"/>
<reference evidence="10 11" key="1">
    <citation type="submission" date="2015-08" db="EMBL/GenBank/DDBJ databases">
        <title>Emmonsia species relationships and genome sequence.</title>
        <authorList>
            <person name="Cuomo C.A."/>
            <person name="Schwartz I.S."/>
            <person name="Kenyon C."/>
            <person name="De Hoog G.S."/>
            <person name="Govender N.P."/>
            <person name="Botha A."/>
            <person name="Moreno L."/>
            <person name="De Vries M."/>
            <person name="Munoz J.F."/>
            <person name="Stielow J.B."/>
        </authorList>
    </citation>
    <scope>NUCLEOTIDE SEQUENCE [LARGE SCALE GENOMIC DNA]</scope>
    <source>
        <strain evidence="10 11">EI222</strain>
    </source>
</reference>
<comment type="function">
    <text evidence="7 8">Has a role in the initiation of DNA replication. Required at S-phase checkpoint.</text>
</comment>
<evidence type="ECO:0000256" key="5">
    <source>
        <dbReference type="ARBA" id="ARBA00023242"/>
    </source>
</evidence>
<feature type="compositionally biased region" description="Polar residues" evidence="9">
    <location>
        <begin position="498"/>
        <end position="512"/>
    </location>
</feature>
<name>A0A1J9R9G8_9EURO</name>
<evidence type="ECO:0000313" key="10">
    <source>
        <dbReference type="EMBL" id="OJD24628.1"/>
    </source>
</evidence>
<dbReference type="EMBL" id="LGTZ01000522">
    <property type="protein sequence ID" value="OJD24628.1"/>
    <property type="molecule type" value="Genomic_DNA"/>
</dbReference>
<keyword evidence="4 8" id="KW-0235">DNA replication</keyword>
<dbReference type="OrthoDB" id="8775810at2759"/>
<dbReference type="Proteomes" id="UP000242791">
    <property type="component" value="Unassembled WGS sequence"/>
</dbReference>
<dbReference type="GO" id="GO:0006270">
    <property type="term" value="P:DNA replication initiation"/>
    <property type="evidence" value="ECO:0007669"/>
    <property type="project" value="UniProtKB-UniRule"/>
</dbReference>
<comment type="similarity">
    <text evidence="2 8">Belongs to the SLD2 family.</text>
</comment>
<feature type="region of interest" description="Disordered" evidence="9">
    <location>
        <begin position="295"/>
        <end position="337"/>
    </location>
</feature>
<keyword evidence="5 8" id="KW-0539">Nucleus</keyword>
<feature type="compositionally biased region" description="Polar residues" evidence="9">
    <location>
        <begin position="65"/>
        <end position="75"/>
    </location>
</feature>
<evidence type="ECO:0000256" key="1">
    <source>
        <dbReference type="ARBA" id="ARBA00004123"/>
    </source>
</evidence>
<dbReference type="InterPro" id="IPR021110">
    <property type="entry name" value="DNA_rep_checkpnt_protein"/>
</dbReference>
<evidence type="ECO:0000313" key="11">
    <source>
        <dbReference type="Proteomes" id="UP000242791"/>
    </source>
</evidence>
<dbReference type="GO" id="GO:0003688">
    <property type="term" value="F:DNA replication origin binding"/>
    <property type="evidence" value="ECO:0007669"/>
    <property type="project" value="TreeGrafter"/>
</dbReference>
<dbReference type="PANTHER" id="PTHR28124:SF1">
    <property type="entry name" value="DNA REPLICATION REGULATOR SLD2"/>
    <property type="match status" value="1"/>
</dbReference>
<evidence type="ECO:0000256" key="2">
    <source>
        <dbReference type="ARBA" id="ARBA00007276"/>
    </source>
</evidence>
<gene>
    <name evidence="10" type="ORF">ACJ73_04015</name>
</gene>
<evidence type="ECO:0000256" key="4">
    <source>
        <dbReference type="ARBA" id="ARBA00022705"/>
    </source>
</evidence>
<feature type="region of interest" description="Disordered" evidence="9">
    <location>
        <begin position="1"/>
        <end position="23"/>
    </location>
</feature>
<feature type="compositionally biased region" description="Polar residues" evidence="9">
    <location>
        <begin position="158"/>
        <end position="173"/>
    </location>
</feature>
<keyword evidence="11" id="KW-1185">Reference proteome</keyword>
<dbReference type="STRING" id="1658174.A0A1J9R9G8"/>
<dbReference type="AlphaFoldDB" id="A0A1J9R9G8"/>
<sequence length="652" mass="71447">MSDDRIPQNTLTESKEQQPSSTLRAELKEWERSFAAANGGRKPGRDDIKNNTAISAKYKLYSRLRAQSSQTSTHSPVPAEEISQPRKRKRPSEPQEDVNGPPPTQFCSTPRKTPKHIPATPSRGALLTSTTPPLANPHPSQLDPYDSPSTLRRLFSPSYHNNPQEYRHSSSSPLPLRAAIGPTPQRDGKALGLFDLLSASGGSHRSRNSATATKTTTPSSRQGRGSNSHRGDHDGMQTPSRLKGGRTNAGNGDDKDGEKYYENFFASPRTPVSSAKKFYLANFFTTPPGYRYSTVVDGRISSHDDDSNQQTGNDDTVNERRGSASNNPLGSDTPSFLRRRNLFSSSSRANSHQHARGASGATLHDLSPIAVRMPQKLVGKGLSTIVQTLRDIQEERLDEELDVLREIEAEAAVREDDVIINDSQVPLHDVEGDGNREGNTFMARQWKKKGQKRTTRRVIMRPVRAKAKATPEWPVAVIDDDDDGDGNGGSEDELAAMSETQPQAQLQPSAENGANKENEDEYEIARGRRGGLFSASDKDNYADNNDSELNNGDPHSDLDSDSNYEDVITGPASPSHAKGWVDMKKQKFVLTSTANANIKANAAKRKQATTATAATQKLKAKTDAHANYRALKIRGKGSHARGGGRRFGRKRR</sequence>
<dbReference type="InterPro" id="IPR040203">
    <property type="entry name" value="Sld2"/>
</dbReference>
<feature type="region of interest" description="Disordered" evidence="9">
    <location>
        <begin position="65"/>
        <end position="255"/>
    </location>
</feature>
<evidence type="ECO:0000256" key="6">
    <source>
        <dbReference type="ARBA" id="ARBA00023306"/>
    </source>
</evidence>
<feature type="compositionally biased region" description="Basic residues" evidence="9">
    <location>
        <begin position="445"/>
        <end position="467"/>
    </location>
</feature>
<evidence type="ECO:0000256" key="3">
    <source>
        <dbReference type="ARBA" id="ARBA00018363"/>
    </source>
</evidence>
<feature type="region of interest" description="Disordered" evidence="9">
    <location>
        <begin position="443"/>
        <end position="578"/>
    </location>
</feature>
<feature type="compositionally biased region" description="Polar residues" evidence="9">
    <location>
        <begin position="323"/>
        <end position="334"/>
    </location>
</feature>
<dbReference type="FunFam" id="1.10.10.1460:FF:000001">
    <property type="entry name" value="DNA replication regulator Sld2"/>
    <property type="match status" value="1"/>
</dbReference>
<protein>
    <recommendedName>
        <fullName evidence="3 8">DNA replication regulator SLD2</fullName>
    </recommendedName>
</protein>
<evidence type="ECO:0000256" key="9">
    <source>
        <dbReference type="SAM" id="MobiDB-lite"/>
    </source>
</evidence>
<dbReference type="GO" id="GO:0003697">
    <property type="term" value="F:single-stranded DNA binding"/>
    <property type="evidence" value="ECO:0007669"/>
    <property type="project" value="TreeGrafter"/>
</dbReference>
<feature type="compositionally biased region" description="Polar residues" evidence="9">
    <location>
        <begin position="218"/>
        <end position="228"/>
    </location>
</feature>
<keyword evidence="6 8" id="KW-0131">Cell cycle</keyword>
<accession>A0A1J9R9G8</accession>
<dbReference type="PANTHER" id="PTHR28124">
    <property type="entry name" value="DNA REPLICATION REGULATOR SLD2"/>
    <property type="match status" value="1"/>
</dbReference>
<comment type="caution">
    <text evidence="10">The sequence shown here is derived from an EMBL/GenBank/DDBJ whole genome shotgun (WGS) entry which is preliminary data.</text>
</comment>
<dbReference type="GO" id="GO:0000727">
    <property type="term" value="P:double-strand break repair via break-induced replication"/>
    <property type="evidence" value="ECO:0007669"/>
    <property type="project" value="TreeGrafter"/>
</dbReference>
<dbReference type="GO" id="GO:0031261">
    <property type="term" value="C:DNA replication preinitiation complex"/>
    <property type="evidence" value="ECO:0007669"/>
    <property type="project" value="TreeGrafter"/>
</dbReference>
<organism evidence="10 11">
    <name type="scientific">Blastomyces percursus</name>
    <dbReference type="NCBI Taxonomy" id="1658174"/>
    <lineage>
        <taxon>Eukaryota</taxon>
        <taxon>Fungi</taxon>
        <taxon>Dikarya</taxon>
        <taxon>Ascomycota</taxon>
        <taxon>Pezizomycotina</taxon>
        <taxon>Eurotiomycetes</taxon>
        <taxon>Eurotiomycetidae</taxon>
        <taxon>Onygenales</taxon>
        <taxon>Ajellomycetaceae</taxon>
        <taxon>Blastomyces</taxon>
    </lineage>
</organism>
<dbReference type="CDD" id="cd22289">
    <property type="entry name" value="RecQL4_SLD2_NTD"/>
    <property type="match status" value="1"/>
</dbReference>
<dbReference type="GO" id="GO:1902977">
    <property type="term" value="P:mitotic DNA replication preinitiation complex assembly"/>
    <property type="evidence" value="ECO:0007669"/>
    <property type="project" value="TreeGrafter"/>
</dbReference>
<dbReference type="Pfam" id="PF11719">
    <property type="entry name" value="Drc1-Sld2"/>
    <property type="match status" value="1"/>
</dbReference>